<accession>A0A835Q0L1</accession>
<dbReference type="Proteomes" id="UP000636800">
    <property type="component" value="Chromosome 11"/>
</dbReference>
<comment type="caution">
    <text evidence="3">The sequence shown here is derived from an EMBL/GenBank/DDBJ whole genome shotgun (WGS) entry which is preliminary data.</text>
</comment>
<evidence type="ECO:0000256" key="1">
    <source>
        <dbReference type="SAM" id="MobiDB-lite"/>
    </source>
</evidence>
<feature type="region of interest" description="Disordered" evidence="1">
    <location>
        <begin position="74"/>
        <end position="101"/>
    </location>
</feature>
<proteinExistence type="predicted"/>
<dbReference type="InterPro" id="IPR004314">
    <property type="entry name" value="Neprosin"/>
</dbReference>
<evidence type="ECO:0000313" key="3">
    <source>
        <dbReference type="EMBL" id="KAG0460458.1"/>
    </source>
</evidence>
<dbReference type="PROSITE" id="PS52045">
    <property type="entry name" value="NEPROSIN_PEP_CD"/>
    <property type="match status" value="1"/>
</dbReference>
<name>A0A835Q0L1_VANPL</name>
<feature type="compositionally biased region" description="Basic and acidic residues" evidence="1">
    <location>
        <begin position="92"/>
        <end position="101"/>
    </location>
</feature>
<dbReference type="OrthoDB" id="60033at2759"/>
<protein>
    <recommendedName>
        <fullName evidence="2">Neprosin PEP catalytic domain-containing protein</fullName>
    </recommendedName>
</protein>
<sequence>MPTKQRDATIFSAPDLYKLTARSPLSIHISHLLLRRRPVRYHHSHLEGPEAGELVDELWGWDAGWLLAGGAVHAPGRQSDDGGVGRRGRQQPLEREAHLDTDGLRPIRRGGFARSSYFRNLEVVDADNSLGPVQSVTTLAENPGCYDIRSSSTSDWGTHFYYVGPGSNPNCS</sequence>
<evidence type="ECO:0000259" key="2">
    <source>
        <dbReference type="PROSITE" id="PS52045"/>
    </source>
</evidence>
<dbReference type="Pfam" id="PF03080">
    <property type="entry name" value="Neprosin"/>
    <property type="match status" value="1"/>
</dbReference>
<gene>
    <name evidence="3" type="ORF">HPP92_020755</name>
</gene>
<dbReference type="AlphaFoldDB" id="A0A835Q0L1"/>
<keyword evidence="4" id="KW-1185">Reference proteome</keyword>
<reference evidence="3 4" key="1">
    <citation type="journal article" date="2020" name="Nat. Food">
        <title>A phased Vanilla planifolia genome enables genetic improvement of flavour and production.</title>
        <authorList>
            <person name="Hasing T."/>
            <person name="Tang H."/>
            <person name="Brym M."/>
            <person name="Khazi F."/>
            <person name="Huang T."/>
            <person name="Chambers A.H."/>
        </authorList>
    </citation>
    <scope>NUCLEOTIDE SEQUENCE [LARGE SCALE GENOMIC DNA]</scope>
    <source>
        <tissue evidence="3">Leaf</tissue>
    </source>
</reference>
<evidence type="ECO:0000313" key="4">
    <source>
        <dbReference type="Proteomes" id="UP000636800"/>
    </source>
</evidence>
<organism evidence="3 4">
    <name type="scientific">Vanilla planifolia</name>
    <name type="common">Vanilla</name>
    <dbReference type="NCBI Taxonomy" id="51239"/>
    <lineage>
        <taxon>Eukaryota</taxon>
        <taxon>Viridiplantae</taxon>
        <taxon>Streptophyta</taxon>
        <taxon>Embryophyta</taxon>
        <taxon>Tracheophyta</taxon>
        <taxon>Spermatophyta</taxon>
        <taxon>Magnoliopsida</taxon>
        <taxon>Liliopsida</taxon>
        <taxon>Asparagales</taxon>
        <taxon>Orchidaceae</taxon>
        <taxon>Vanilloideae</taxon>
        <taxon>Vanilleae</taxon>
        <taxon>Vanilla</taxon>
    </lineage>
</organism>
<dbReference type="EMBL" id="JADCNL010000011">
    <property type="protein sequence ID" value="KAG0460458.1"/>
    <property type="molecule type" value="Genomic_DNA"/>
</dbReference>
<feature type="domain" description="Neprosin PEP catalytic" evidence="2">
    <location>
        <begin position="1"/>
        <end position="172"/>
    </location>
</feature>